<dbReference type="AlphaFoldDB" id="A0AAQ3RCF2"/>
<dbReference type="PROSITE" id="PS51186">
    <property type="entry name" value="GNAT"/>
    <property type="match status" value="1"/>
</dbReference>
<keyword evidence="3" id="KW-1185">Reference proteome</keyword>
<protein>
    <recommendedName>
        <fullName evidence="1">N-acetyltransferase domain-containing protein</fullName>
    </recommendedName>
</protein>
<proteinExistence type="predicted"/>
<dbReference type="InterPro" id="IPR016181">
    <property type="entry name" value="Acyl_CoA_acyltransferase"/>
</dbReference>
<dbReference type="GO" id="GO:0016747">
    <property type="term" value="F:acyltransferase activity, transferring groups other than amino-acyl groups"/>
    <property type="evidence" value="ECO:0007669"/>
    <property type="project" value="InterPro"/>
</dbReference>
<dbReference type="SUPFAM" id="SSF55729">
    <property type="entry name" value="Acyl-CoA N-acyltransferases (Nat)"/>
    <property type="match status" value="1"/>
</dbReference>
<dbReference type="Proteomes" id="UP001303373">
    <property type="component" value="Chromosome 5"/>
</dbReference>
<dbReference type="PANTHER" id="PTHR47237:SF1">
    <property type="entry name" value="SLL0310 PROTEIN"/>
    <property type="match status" value="1"/>
</dbReference>
<feature type="domain" description="N-acetyltransferase" evidence="1">
    <location>
        <begin position="13"/>
        <end position="162"/>
    </location>
</feature>
<evidence type="ECO:0000313" key="3">
    <source>
        <dbReference type="Proteomes" id="UP001303373"/>
    </source>
</evidence>
<dbReference type="Gene3D" id="3.40.630.90">
    <property type="match status" value="1"/>
</dbReference>
<dbReference type="Pfam" id="PF00583">
    <property type="entry name" value="Acetyltransf_1"/>
    <property type="match status" value="1"/>
</dbReference>
<accession>A0AAQ3RCF2</accession>
<dbReference type="Pfam" id="PF18014">
    <property type="entry name" value="Acetyltransf_18"/>
    <property type="match status" value="1"/>
</dbReference>
<dbReference type="InterPro" id="IPR052729">
    <property type="entry name" value="Acyl/Acetyltrans_Enzymes"/>
</dbReference>
<sequence>MSESRQFYRDEQYEICRAQSTDEYRATWWNYMEDQEWNQHPSDLDSYANSLHEKSVILLLDRKQGDKIIGHIGLFAYDNATGWISLFVVDPAYRGLGLGGKLLDAALSDARNAGIKFLGLDSVPAQRQTYSRRGFVAAPRGIIKSLKRPIPDLAEREALRRAVAQDEKRDQLIDLRSISPPFLPKDLIGYESTITGFTRPQLWSEEHMFQRSDIAGWALESSTTSSNATSYDGWVLLRQCSEGFGIGPLYAKDAQSAKLLLQAVMSQPDFEQASADGCLVAEVCESNEATMTLFEGLGWDDSGDYFCRMWMDGNMPSQQTSGGEASKHVFAVFDAITG</sequence>
<evidence type="ECO:0000313" key="2">
    <source>
        <dbReference type="EMBL" id="WPH01258.1"/>
    </source>
</evidence>
<dbReference type="PANTHER" id="PTHR47237">
    <property type="entry name" value="SLL0310 PROTEIN"/>
    <property type="match status" value="1"/>
</dbReference>
<dbReference type="EMBL" id="CP138584">
    <property type="protein sequence ID" value="WPH01258.1"/>
    <property type="molecule type" value="Genomic_DNA"/>
</dbReference>
<name>A0AAQ3RCF2_9PEZI</name>
<reference evidence="2 3" key="1">
    <citation type="submission" date="2023-11" db="EMBL/GenBank/DDBJ databases">
        <title>An acidophilic fungus is an integral part of prey digestion in a carnivorous sundew plant.</title>
        <authorList>
            <person name="Tsai I.J."/>
        </authorList>
    </citation>
    <scope>NUCLEOTIDE SEQUENCE [LARGE SCALE GENOMIC DNA]</scope>
    <source>
        <strain evidence="2">169a</strain>
    </source>
</reference>
<dbReference type="InterPro" id="IPR000182">
    <property type="entry name" value="GNAT_dom"/>
</dbReference>
<dbReference type="InterPro" id="IPR041496">
    <property type="entry name" value="YitH/HolE_GNAT"/>
</dbReference>
<organism evidence="2 3">
    <name type="scientific">Acrodontium crateriforme</name>
    <dbReference type="NCBI Taxonomy" id="150365"/>
    <lineage>
        <taxon>Eukaryota</taxon>
        <taxon>Fungi</taxon>
        <taxon>Dikarya</taxon>
        <taxon>Ascomycota</taxon>
        <taxon>Pezizomycotina</taxon>
        <taxon>Dothideomycetes</taxon>
        <taxon>Dothideomycetidae</taxon>
        <taxon>Mycosphaerellales</taxon>
        <taxon>Teratosphaeriaceae</taxon>
        <taxon>Acrodontium</taxon>
    </lineage>
</organism>
<gene>
    <name evidence="2" type="ORF">R9X50_00409600</name>
</gene>
<evidence type="ECO:0000259" key="1">
    <source>
        <dbReference type="PROSITE" id="PS51186"/>
    </source>
</evidence>
<dbReference type="Gene3D" id="3.40.630.30">
    <property type="match status" value="1"/>
</dbReference>